<dbReference type="InterPro" id="IPR011029">
    <property type="entry name" value="DEATH-like_dom_sf"/>
</dbReference>
<evidence type="ECO:0000256" key="5">
    <source>
        <dbReference type="ARBA" id="ARBA00022679"/>
    </source>
</evidence>
<dbReference type="Gene3D" id="3.30.200.20">
    <property type="entry name" value="Phosphorylase Kinase, domain 1"/>
    <property type="match status" value="1"/>
</dbReference>
<keyword evidence="10" id="KW-0067">ATP-binding</keyword>
<name>A0A3B4F2W3_9CICH</name>
<dbReference type="FunFam" id="1.10.510.10:FF:000250">
    <property type="entry name" value="Death-associated protein kinase 3"/>
    <property type="match status" value="1"/>
</dbReference>
<feature type="repeat" description="ANK" evidence="14">
    <location>
        <begin position="550"/>
        <end position="582"/>
    </location>
</feature>
<dbReference type="InterPro" id="IPR008271">
    <property type="entry name" value="Ser/Thr_kinase_AS"/>
</dbReference>
<feature type="repeat" description="ANK" evidence="14">
    <location>
        <begin position="484"/>
        <end position="516"/>
    </location>
</feature>
<reference evidence="18" key="1">
    <citation type="submission" date="2023-09" db="UniProtKB">
        <authorList>
            <consortium name="Ensembl"/>
        </authorList>
    </citation>
    <scope>IDENTIFICATION</scope>
</reference>
<dbReference type="InterPro" id="IPR036770">
    <property type="entry name" value="Ankyrin_rpt-contain_sf"/>
</dbReference>
<dbReference type="SUPFAM" id="SSF56112">
    <property type="entry name" value="Protein kinase-like (PK-like)"/>
    <property type="match status" value="1"/>
</dbReference>
<feature type="repeat" description="ANK" evidence="14">
    <location>
        <begin position="517"/>
        <end position="549"/>
    </location>
</feature>
<dbReference type="FunFam" id="1.20.5.460:FF:000003">
    <property type="entry name" value="Death-associated protein kinase 1"/>
    <property type="match status" value="1"/>
</dbReference>
<dbReference type="InterPro" id="IPR027417">
    <property type="entry name" value="P-loop_NTPase"/>
</dbReference>
<evidence type="ECO:0000259" key="17">
    <source>
        <dbReference type="PROSITE" id="PS51424"/>
    </source>
</evidence>
<feature type="repeat" description="ANK" evidence="14">
    <location>
        <begin position="418"/>
        <end position="450"/>
    </location>
</feature>
<feature type="domain" description="Roc" evidence="17">
    <location>
        <begin position="649"/>
        <end position="920"/>
    </location>
</feature>
<dbReference type="FunFam" id="1.25.40.20:FF:000832">
    <property type="entry name" value="Death-associated protein kinase 1"/>
    <property type="match status" value="1"/>
</dbReference>
<dbReference type="SMART" id="SM00248">
    <property type="entry name" value="ANK"/>
    <property type="match status" value="7"/>
</dbReference>
<comment type="catalytic activity">
    <reaction evidence="11">
        <text>L-threonyl-[protein] + ATP = O-phospho-L-threonyl-[protein] + ADP + H(+)</text>
        <dbReference type="Rhea" id="RHEA:46608"/>
        <dbReference type="Rhea" id="RHEA-COMP:11060"/>
        <dbReference type="Rhea" id="RHEA-COMP:11605"/>
        <dbReference type="ChEBI" id="CHEBI:15378"/>
        <dbReference type="ChEBI" id="CHEBI:30013"/>
        <dbReference type="ChEBI" id="CHEBI:30616"/>
        <dbReference type="ChEBI" id="CHEBI:61977"/>
        <dbReference type="ChEBI" id="CHEBI:456216"/>
        <dbReference type="EC" id="2.7.11.1"/>
    </reaction>
</comment>
<evidence type="ECO:0000256" key="12">
    <source>
        <dbReference type="ARBA" id="ARBA00048679"/>
    </source>
</evidence>
<dbReference type="Gene3D" id="1.10.533.10">
    <property type="entry name" value="Death Domain, Fas"/>
    <property type="match status" value="1"/>
</dbReference>
<protein>
    <recommendedName>
        <fullName evidence="2">non-specific serine/threonine protein kinase</fullName>
        <ecNumber evidence="2">2.7.11.1</ecNumber>
    </recommendedName>
</protein>
<dbReference type="SMART" id="SM00220">
    <property type="entry name" value="S_TKc"/>
    <property type="match status" value="1"/>
</dbReference>
<evidence type="ECO:0000256" key="9">
    <source>
        <dbReference type="ARBA" id="ARBA00022777"/>
    </source>
</evidence>
<dbReference type="Gene3D" id="1.25.40.20">
    <property type="entry name" value="Ankyrin repeat-containing domain"/>
    <property type="match status" value="3"/>
</dbReference>
<dbReference type="PROSITE" id="PS50017">
    <property type="entry name" value="DEATH_DOMAIN"/>
    <property type="match status" value="1"/>
</dbReference>
<dbReference type="Gene3D" id="1.10.510.10">
    <property type="entry name" value="Transferase(Phosphotransferase) domain 1"/>
    <property type="match status" value="1"/>
</dbReference>
<dbReference type="Pfam" id="PF12796">
    <property type="entry name" value="Ank_2"/>
    <property type="match status" value="2"/>
</dbReference>
<feature type="repeat" description="ANK" evidence="14">
    <location>
        <begin position="451"/>
        <end position="483"/>
    </location>
</feature>
<evidence type="ECO:0000256" key="2">
    <source>
        <dbReference type="ARBA" id="ARBA00012513"/>
    </source>
</evidence>
<dbReference type="GO" id="GO:0005634">
    <property type="term" value="C:nucleus"/>
    <property type="evidence" value="ECO:0007669"/>
    <property type="project" value="TreeGrafter"/>
</dbReference>
<keyword evidence="8" id="KW-0547">Nucleotide-binding</keyword>
<evidence type="ECO:0000256" key="1">
    <source>
        <dbReference type="ARBA" id="ARBA00001946"/>
    </source>
</evidence>
<feature type="repeat" description="ANK" evidence="14">
    <location>
        <begin position="583"/>
        <end position="615"/>
    </location>
</feature>
<dbReference type="GO" id="GO:0004674">
    <property type="term" value="F:protein serine/threonine kinase activity"/>
    <property type="evidence" value="ECO:0007669"/>
    <property type="project" value="UniProtKB-KW"/>
</dbReference>
<evidence type="ECO:0000259" key="16">
    <source>
        <dbReference type="PROSITE" id="PS50017"/>
    </source>
</evidence>
<feature type="domain" description="Death" evidence="16">
    <location>
        <begin position="1293"/>
        <end position="1380"/>
    </location>
</feature>
<comment type="cofactor">
    <cofactor evidence="1">
        <name>Mg(2+)</name>
        <dbReference type="ChEBI" id="CHEBI:18420"/>
    </cofactor>
</comment>
<organism evidence="18">
    <name type="scientific">Pundamilia nyererei</name>
    <dbReference type="NCBI Taxonomy" id="303518"/>
    <lineage>
        <taxon>Eukaryota</taxon>
        <taxon>Metazoa</taxon>
        <taxon>Chordata</taxon>
        <taxon>Craniata</taxon>
        <taxon>Vertebrata</taxon>
        <taxon>Euteleostomi</taxon>
        <taxon>Actinopterygii</taxon>
        <taxon>Neopterygii</taxon>
        <taxon>Teleostei</taxon>
        <taxon>Neoteleostei</taxon>
        <taxon>Acanthomorphata</taxon>
        <taxon>Ovalentaria</taxon>
        <taxon>Cichlomorphae</taxon>
        <taxon>Cichliformes</taxon>
        <taxon>Cichlidae</taxon>
        <taxon>African cichlids</taxon>
        <taxon>Pseudocrenilabrinae</taxon>
        <taxon>Haplochromini</taxon>
        <taxon>Pundamilia</taxon>
    </lineage>
</organism>
<dbReference type="GO" id="GO:0035556">
    <property type="term" value="P:intracellular signal transduction"/>
    <property type="evidence" value="ECO:0007669"/>
    <property type="project" value="TreeGrafter"/>
</dbReference>
<evidence type="ECO:0000256" key="11">
    <source>
        <dbReference type="ARBA" id="ARBA00047899"/>
    </source>
</evidence>
<evidence type="ECO:0000256" key="13">
    <source>
        <dbReference type="ARBA" id="ARBA00060827"/>
    </source>
</evidence>
<keyword evidence="4" id="KW-0597">Phosphoprotein</keyword>
<dbReference type="GeneTree" id="ENSGT00940000153424"/>
<dbReference type="GO" id="GO:0005524">
    <property type="term" value="F:ATP binding"/>
    <property type="evidence" value="ECO:0007669"/>
    <property type="project" value="UniProtKB-KW"/>
</dbReference>
<dbReference type="FunFam" id="3.30.200.20:FF:000110">
    <property type="entry name" value="Death-associated kinase 3, isoform CRA_a"/>
    <property type="match status" value="1"/>
</dbReference>
<feature type="domain" description="Protein kinase" evidence="15">
    <location>
        <begin position="13"/>
        <end position="275"/>
    </location>
</feature>
<proteinExistence type="inferred from homology"/>
<dbReference type="SMART" id="SM00005">
    <property type="entry name" value="DEATH"/>
    <property type="match status" value="1"/>
</dbReference>
<keyword evidence="14" id="KW-0040">ANK repeat</keyword>
<keyword evidence="6" id="KW-0053">Apoptosis</keyword>
<dbReference type="PROSITE" id="PS50297">
    <property type="entry name" value="ANK_REP_REGION"/>
    <property type="match status" value="6"/>
</dbReference>
<comment type="similarity">
    <text evidence="13">Belongs to the protein kinase superfamily. CAMK Ser/Thr protein kinase family. DAP kinase subfamily.</text>
</comment>
<dbReference type="InterPro" id="IPR000488">
    <property type="entry name" value="Death_dom"/>
</dbReference>
<dbReference type="GO" id="GO:0071345">
    <property type="term" value="P:cellular response to cytokine stimulus"/>
    <property type="evidence" value="ECO:0007669"/>
    <property type="project" value="UniProtKB-ARBA"/>
</dbReference>
<evidence type="ECO:0000259" key="15">
    <source>
        <dbReference type="PROSITE" id="PS50011"/>
    </source>
</evidence>
<dbReference type="PRINTS" id="PR01415">
    <property type="entry name" value="ANKYRIN"/>
</dbReference>
<keyword evidence="9" id="KW-0418">Kinase</keyword>
<sequence>MQSAYFLLRGDYMMSGDKVTHGQFAVVRRCRHRTTGVEFAAKFIKKRRSKSSRRGVTREDIEREVNILKEIQHPNVIALHEVFENKAEVILILELVAGGELFDFLAEKESLSEEEATQFLKQILDGVHYLHSKRIAHFDLKPENIMLLNRSVPHPRIKIIDFGLAHKIDFGNDFKNIFGTPEFVAPEVVNYEPLGLEADMWSVGVITYILLSGASPFLGDNKQETLANVSAVDYTFDEEFFSNTSVLAKDFIARLLVKDPKKRMTIQDSLQHPWIKPKDTQQALSRKESAVNMEKFKKFAARRKWKQSVRLISLCNRLSRSFLSRSNISVARSDDTLDEEDSFVMKAIIHAINDDNVPGLQHLLGSLNNYDVNQPNKVTQTRSARSSNAIYYAARHGHVATLRFLHDKKCPLDVQDKSGETALHVAARYGNVDVVSYLCSIRANPDLTDREQETPLHCAAWHGYSPVARALCQAGCHVDAKNREGESPLLTASARGFVDIVECLVEHGAELETTDKEGHTALHLAVRRCQVEVVRCLLRHRCQVDQQDRHGNTPLHIACKDGNLPVVMAICNAKASLDLPNKSGRTPLHLAANNGSLEVVRHLCLAGANIDAVTNVSVSCNAAHSHGVSMLSHLNDNHKLSYIQQLRPTQTVQPRIKLKLFGHSGAGKSTLLESLKCGILRSFFRRRRTRMTNAARHPNSPVNSKPPVSVSISNLYPGCENVSVRSRSMMFEPSLTKGVLEVFSPVHSALSAADEQATKAIDIQHANIHGVGDFSVWEFSGNPVYYCTYDYFAANDVTAIHVVLFSLEEPYETQLGHITYWLNLLKALTLPQESISFGGRIQQPLAVVLVATHADLADVPRAFSGEFSYDKERALLKEVRNRFGNDLQISDKLFVMDAGASNSKDMKLLRSHLQELRASVVSRCSPMTLLSERLLAVLPTWRKLSGPNQLMSWQQFVSDVQEHINPLVSQDHLRTLALQLHSMGEINIMQSETVQDVVLLEPRWLCSSILGKLLSVETPKAIHHYRGRYRLEEVQALAPESDVDELLQILDAMDVCARDVTNPTMVDVPALIKTNGLHRSWTEEEEEESLLYGGVRIVPAEHLTPFPCGLFHKLQVNLCRWSHQQKPEEDGADDNDGDIHLWTNGAKVSQAGVEAMILLVNHGQGVEIQVRGHDSERAKCYTLLDTLCSITENLLASTLPGQLTAKYYLSPQQLREHHAPIMVYQPKDFFRAQVQRETSLTNTMGGYRESFSSILAFGCAEIYQQGILGTDVHISDVPLLARRKLCRMLDPPDAMGKDWCLLAMNLGLTELVAKYSNGTPNGTSELDLDSDSQQAALQPSPTAALLQEWSGRAGSRVGVLMAKLRELGRRDAADFLLKASPVFKVNTEALGGAANGYPPTCNGGTSYNSISSVISR</sequence>
<dbReference type="InterPro" id="IPR002110">
    <property type="entry name" value="Ankyrin_rpt"/>
</dbReference>
<dbReference type="PROSITE" id="PS50011">
    <property type="entry name" value="PROTEIN_KINASE_DOM"/>
    <property type="match status" value="1"/>
</dbReference>
<keyword evidence="5" id="KW-0808">Transferase</keyword>
<dbReference type="SUPFAM" id="SSF48403">
    <property type="entry name" value="Ankyrin repeat"/>
    <property type="match status" value="1"/>
</dbReference>
<comment type="catalytic activity">
    <reaction evidence="12">
        <text>L-seryl-[protein] + ATP = O-phospho-L-seryl-[protein] + ADP + H(+)</text>
        <dbReference type="Rhea" id="RHEA:17989"/>
        <dbReference type="Rhea" id="RHEA-COMP:9863"/>
        <dbReference type="Rhea" id="RHEA-COMP:11604"/>
        <dbReference type="ChEBI" id="CHEBI:15378"/>
        <dbReference type="ChEBI" id="CHEBI:29999"/>
        <dbReference type="ChEBI" id="CHEBI:30616"/>
        <dbReference type="ChEBI" id="CHEBI:83421"/>
        <dbReference type="ChEBI" id="CHEBI:456216"/>
        <dbReference type="EC" id="2.7.11.1"/>
    </reaction>
</comment>
<dbReference type="Gene3D" id="3.40.50.300">
    <property type="entry name" value="P-loop containing nucleotide triphosphate hydrolases"/>
    <property type="match status" value="1"/>
</dbReference>
<dbReference type="CDD" id="cd08782">
    <property type="entry name" value="Death_DAPK1"/>
    <property type="match status" value="1"/>
</dbReference>
<dbReference type="PANTHER" id="PTHR24342:SF17">
    <property type="entry name" value="DEATH-ASSOCIATED PROTEIN KINASE 1"/>
    <property type="match status" value="1"/>
</dbReference>
<evidence type="ECO:0000256" key="4">
    <source>
        <dbReference type="ARBA" id="ARBA00022553"/>
    </source>
</evidence>
<dbReference type="SUPFAM" id="SSF47986">
    <property type="entry name" value="DEATH domain"/>
    <property type="match status" value="1"/>
</dbReference>
<evidence type="ECO:0000256" key="3">
    <source>
        <dbReference type="ARBA" id="ARBA00022527"/>
    </source>
</evidence>
<dbReference type="Gene3D" id="1.20.5.460">
    <property type="entry name" value="Single helix bin"/>
    <property type="match status" value="1"/>
</dbReference>
<keyword evidence="7" id="KW-0677">Repeat</keyword>
<dbReference type="InterPro" id="IPR011009">
    <property type="entry name" value="Kinase-like_dom_sf"/>
</dbReference>
<dbReference type="EC" id="2.7.11.1" evidence="2"/>
<dbReference type="PANTHER" id="PTHR24342">
    <property type="entry name" value="SERINE/THREONINE-PROTEIN KINASE 17"/>
    <property type="match status" value="1"/>
</dbReference>
<dbReference type="GO" id="GO:0043065">
    <property type="term" value="P:positive regulation of apoptotic process"/>
    <property type="evidence" value="ECO:0007669"/>
    <property type="project" value="TreeGrafter"/>
</dbReference>
<evidence type="ECO:0000256" key="8">
    <source>
        <dbReference type="ARBA" id="ARBA00022741"/>
    </source>
</evidence>
<evidence type="ECO:0000256" key="14">
    <source>
        <dbReference type="PROSITE-ProRule" id="PRU00023"/>
    </source>
</evidence>
<dbReference type="InterPro" id="IPR020859">
    <property type="entry name" value="ROC"/>
</dbReference>
<dbReference type="PROSITE" id="PS50088">
    <property type="entry name" value="ANK_REPEAT"/>
    <property type="match status" value="6"/>
</dbReference>
<dbReference type="Pfam" id="PF00023">
    <property type="entry name" value="Ank"/>
    <property type="match status" value="1"/>
</dbReference>
<evidence type="ECO:0000256" key="10">
    <source>
        <dbReference type="ARBA" id="ARBA00022840"/>
    </source>
</evidence>
<dbReference type="SUPFAM" id="SSF52540">
    <property type="entry name" value="P-loop containing nucleoside triphosphate hydrolases"/>
    <property type="match status" value="1"/>
</dbReference>
<evidence type="ECO:0000313" key="18">
    <source>
        <dbReference type="Ensembl" id="ENSPNYP00000004907.1"/>
    </source>
</evidence>
<dbReference type="GO" id="GO:0006915">
    <property type="term" value="P:apoptotic process"/>
    <property type="evidence" value="ECO:0007669"/>
    <property type="project" value="UniProtKB-KW"/>
</dbReference>
<dbReference type="PROSITE" id="PS00108">
    <property type="entry name" value="PROTEIN_KINASE_ST"/>
    <property type="match status" value="1"/>
</dbReference>
<dbReference type="GO" id="GO:0005737">
    <property type="term" value="C:cytoplasm"/>
    <property type="evidence" value="ECO:0007669"/>
    <property type="project" value="TreeGrafter"/>
</dbReference>
<dbReference type="GO" id="GO:0005525">
    <property type="term" value="F:GTP binding"/>
    <property type="evidence" value="ECO:0007669"/>
    <property type="project" value="UniProtKB-KW"/>
</dbReference>
<dbReference type="Ensembl" id="ENSPNYT00000005026.1">
    <property type="protein sequence ID" value="ENSPNYP00000004907.1"/>
    <property type="gene ID" value="ENSPNYG00000003754.1"/>
</dbReference>
<evidence type="ECO:0000256" key="7">
    <source>
        <dbReference type="ARBA" id="ARBA00022737"/>
    </source>
</evidence>
<dbReference type="PROSITE" id="PS51424">
    <property type="entry name" value="ROC"/>
    <property type="match status" value="1"/>
</dbReference>
<dbReference type="Pfam" id="PF00069">
    <property type="entry name" value="Pkinase"/>
    <property type="match status" value="1"/>
</dbReference>
<evidence type="ECO:0000256" key="6">
    <source>
        <dbReference type="ARBA" id="ARBA00022703"/>
    </source>
</evidence>
<keyword evidence="3" id="KW-0723">Serine/threonine-protein kinase</keyword>
<accession>A0A3B4F2W3</accession>
<dbReference type="InterPro" id="IPR000719">
    <property type="entry name" value="Prot_kinase_dom"/>
</dbReference>
<dbReference type="STRING" id="303518.ENSPNYP00000004907"/>